<feature type="transmembrane region" description="Helical" evidence="1">
    <location>
        <begin position="20"/>
        <end position="45"/>
    </location>
</feature>
<organism evidence="2 3">
    <name type="scientific">Saccharata proteae CBS 121410</name>
    <dbReference type="NCBI Taxonomy" id="1314787"/>
    <lineage>
        <taxon>Eukaryota</taxon>
        <taxon>Fungi</taxon>
        <taxon>Dikarya</taxon>
        <taxon>Ascomycota</taxon>
        <taxon>Pezizomycotina</taxon>
        <taxon>Dothideomycetes</taxon>
        <taxon>Dothideomycetes incertae sedis</taxon>
        <taxon>Botryosphaeriales</taxon>
        <taxon>Saccharataceae</taxon>
        <taxon>Saccharata</taxon>
    </lineage>
</organism>
<dbReference type="AlphaFoldDB" id="A0A9P4LVT6"/>
<dbReference type="EMBL" id="ML978742">
    <property type="protein sequence ID" value="KAF2084406.1"/>
    <property type="molecule type" value="Genomic_DNA"/>
</dbReference>
<evidence type="ECO:0000313" key="2">
    <source>
        <dbReference type="EMBL" id="KAF2084406.1"/>
    </source>
</evidence>
<proteinExistence type="predicted"/>
<protein>
    <submittedName>
        <fullName evidence="2">Uncharacterized protein</fullName>
    </submittedName>
</protein>
<comment type="caution">
    <text evidence="2">The sequence shown here is derived from an EMBL/GenBank/DDBJ whole genome shotgun (WGS) entry which is preliminary data.</text>
</comment>
<gene>
    <name evidence="2" type="ORF">K490DRAFT_19513</name>
</gene>
<keyword evidence="3" id="KW-1185">Reference proteome</keyword>
<feature type="non-terminal residue" evidence="2">
    <location>
        <position position="182"/>
    </location>
</feature>
<accession>A0A9P4LVT6</accession>
<evidence type="ECO:0000313" key="3">
    <source>
        <dbReference type="Proteomes" id="UP000799776"/>
    </source>
</evidence>
<keyword evidence="1" id="KW-0472">Membrane</keyword>
<sequence>MNAVHFLSARDTGSSTMTPTMISLLVALLVLVLIAFACVLALVMLRKVRKQRKESGLPLYEDATRPTSRVSQHHRSLTITAGRRAESIYVYEEKAQFMKEGGSPPASPIPEIRITFPEEVDDQGKRQSGRVVVVRVGEHSVGMEPLHEEDLPPYQKDASDRFHSLDLDRIGGLKEKDDKELS</sequence>
<dbReference type="OrthoDB" id="5388417at2759"/>
<evidence type="ECO:0000256" key="1">
    <source>
        <dbReference type="SAM" id="Phobius"/>
    </source>
</evidence>
<dbReference type="Proteomes" id="UP000799776">
    <property type="component" value="Unassembled WGS sequence"/>
</dbReference>
<name>A0A9P4LVT6_9PEZI</name>
<reference evidence="2" key="1">
    <citation type="journal article" date="2020" name="Stud. Mycol.">
        <title>101 Dothideomycetes genomes: a test case for predicting lifestyles and emergence of pathogens.</title>
        <authorList>
            <person name="Haridas S."/>
            <person name="Albert R."/>
            <person name="Binder M."/>
            <person name="Bloem J."/>
            <person name="Labutti K."/>
            <person name="Salamov A."/>
            <person name="Andreopoulos B."/>
            <person name="Baker S."/>
            <person name="Barry K."/>
            <person name="Bills G."/>
            <person name="Bluhm B."/>
            <person name="Cannon C."/>
            <person name="Castanera R."/>
            <person name="Culley D."/>
            <person name="Daum C."/>
            <person name="Ezra D."/>
            <person name="Gonzalez J."/>
            <person name="Henrissat B."/>
            <person name="Kuo A."/>
            <person name="Liang C."/>
            <person name="Lipzen A."/>
            <person name="Lutzoni F."/>
            <person name="Magnuson J."/>
            <person name="Mondo S."/>
            <person name="Nolan M."/>
            <person name="Ohm R."/>
            <person name="Pangilinan J."/>
            <person name="Park H.-J."/>
            <person name="Ramirez L."/>
            <person name="Alfaro M."/>
            <person name="Sun H."/>
            <person name="Tritt A."/>
            <person name="Yoshinaga Y."/>
            <person name="Zwiers L.-H."/>
            <person name="Turgeon B."/>
            <person name="Goodwin S."/>
            <person name="Spatafora J."/>
            <person name="Crous P."/>
            <person name="Grigoriev I."/>
        </authorList>
    </citation>
    <scope>NUCLEOTIDE SEQUENCE</scope>
    <source>
        <strain evidence="2">CBS 121410</strain>
    </source>
</reference>
<keyword evidence="1" id="KW-0812">Transmembrane</keyword>
<keyword evidence="1" id="KW-1133">Transmembrane helix</keyword>